<evidence type="ECO:0000313" key="2">
    <source>
        <dbReference type="EMBL" id="MCP9762413.1"/>
    </source>
</evidence>
<keyword evidence="3" id="KW-1185">Reference proteome</keyword>
<dbReference type="InterPro" id="IPR007492">
    <property type="entry name" value="LytTR_DNA-bd_dom"/>
</dbReference>
<dbReference type="RefSeq" id="WP_255036177.1">
    <property type="nucleotide sequence ID" value="NZ_RJUF01000009.1"/>
</dbReference>
<organism evidence="2 3">
    <name type="scientific">Lacihabitans soyangensis</name>
    <dbReference type="NCBI Taxonomy" id="869394"/>
    <lineage>
        <taxon>Bacteria</taxon>
        <taxon>Pseudomonadati</taxon>
        <taxon>Bacteroidota</taxon>
        <taxon>Cytophagia</taxon>
        <taxon>Cytophagales</taxon>
        <taxon>Leadbetterellaceae</taxon>
        <taxon>Lacihabitans</taxon>
    </lineage>
</organism>
<sequence length="100" mass="11798">MIKINYPQSNEILFLRGDINYTEFHLVDGKKVISSFTLLRHQEKLRSFIRVSKNHLVNPDYVKEMEHYGVYASLKMANGNLLKISRRRINYVKNSISIIQ</sequence>
<accession>A0AAE3KRS7</accession>
<name>A0AAE3KRS7_9BACT</name>
<dbReference type="PROSITE" id="PS50930">
    <property type="entry name" value="HTH_LYTTR"/>
    <property type="match status" value="1"/>
</dbReference>
<feature type="domain" description="HTH LytTR-type" evidence="1">
    <location>
        <begin position="1"/>
        <end position="98"/>
    </location>
</feature>
<dbReference type="SMART" id="SM00850">
    <property type="entry name" value="LytTR"/>
    <property type="match status" value="1"/>
</dbReference>
<evidence type="ECO:0000313" key="3">
    <source>
        <dbReference type="Proteomes" id="UP001204144"/>
    </source>
</evidence>
<protein>
    <submittedName>
        <fullName evidence="2">LytTR family transcriptional regulator</fullName>
    </submittedName>
</protein>
<gene>
    <name evidence="2" type="ORF">EGI31_05565</name>
</gene>
<dbReference type="Proteomes" id="UP001204144">
    <property type="component" value="Unassembled WGS sequence"/>
</dbReference>
<dbReference type="Gene3D" id="2.40.50.1020">
    <property type="entry name" value="LytTr DNA-binding domain"/>
    <property type="match status" value="1"/>
</dbReference>
<comment type="caution">
    <text evidence="2">The sequence shown here is derived from an EMBL/GenBank/DDBJ whole genome shotgun (WGS) entry which is preliminary data.</text>
</comment>
<reference evidence="2 3" key="1">
    <citation type="submission" date="2018-11" db="EMBL/GenBank/DDBJ databases">
        <title>Novel bacteria species description.</title>
        <authorList>
            <person name="Han J.-H."/>
        </authorList>
    </citation>
    <scope>NUCLEOTIDE SEQUENCE [LARGE SCALE GENOMIC DNA]</scope>
    <source>
        <strain evidence="2 3">KCTC23259</strain>
    </source>
</reference>
<proteinExistence type="predicted"/>
<dbReference type="AlphaFoldDB" id="A0AAE3KRS7"/>
<evidence type="ECO:0000259" key="1">
    <source>
        <dbReference type="PROSITE" id="PS50930"/>
    </source>
</evidence>
<dbReference type="GO" id="GO:0003677">
    <property type="term" value="F:DNA binding"/>
    <property type="evidence" value="ECO:0007669"/>
    <property type="project" value="InterPro"/>
</dbReference>
<dbReference type="Pfam" id="PF04397">
    <property type="entry name" value="LytTR"/>
    <property type="match status" value="1"/>
</dbReference>
<dbReference type="EMBL" id="RJUF01000009">
    <property type="protein sequence ID" value="MCP9762413.1"/>
    <property type="molecule type" value="Genomic_DNA"/>
</dbReference>